<evidence type="ECO:0000313" key="3">
    <source>
        <dbReference type="Proteomes" id="UP000289738"/>
    </source>
</evidence>
<feature type="domain" description="Reverse transcriptase zinc-binding" evidence="1">
    <location>
        <begin position="29"/>
        <end position="103"/>
    </location>
</feature>
<comment type="caution">
    <text evidence="2">The sequence shown here is derived from an EMBL/GenBank/DDBJ whole genome shotgun (WGS) entry which is preliminary data.</text>
</comment>
<reference evidence="2 3" key="1">
    <citation type="submission" date="2019-01" db="EMBL/GenBank/DDBJ databases">
        <title>Sequencing of cultivated peanut Arachis hypogaea provides insights into genome evolution and oil improvement.</title>
        <authorList>
            <person name="Chen X."/>
        </authorList>
    </citation>
    <scope>NUCLEOTIDE SEQUENCE [LARGE SCALE GENOMIC DNA]</scope>
    <source>
        <strain evidence="3">cv. Fuhuasheng</strain>
        <tissue evidence="2">Leaves</tissue>
    </source>
</reference>
<dbReference type="Pfam" id="PF13966">
    <property type="entry name" value="zf-RVT"/>
    <property type="match status" value="1"/>
</dbReference>
<organism evidence="2 3">
    <name type="scientific">Arachis hypogaea</name>
    <name type="common">Peanut</name>
    <dbReference type="NCBI Taxonomy" id="3818"/>
    <lineage>
        <taxon>Eukaryota</taxon>
        <taxon>Viridiplantae</taxon>
        <taxon>Streptophyta</taxon>
        <taxon>Embryophyta</taxon>
        <taxon>Tracheophyta</taxon>
        <taxon>Spermatophyta</taxon>
        <taxon>Magnoliopsida</taxon>
        <taxon>eudicotyledons</taxon>
        <taxon>Gunneridae</taxon>
        <taxon>Pentapetalae</taxon>
        <taxon>rosids</taxon>
        <taxon>fabids</taxon>
        <taxon>Fabales</taxon>
        <taxon>Fabaceae</taxon>
        <taxon>Papilionoideae</taxon>
        <taxon>50 kb inversion clade</taxon>
        <taxon>dalbergioids sensu lato</taxon>
        <taxon>Dalbergieae</taxon>
        <taxon>Pterocarpus clade</taxon>
        <taxon>Arachis</taxon>
    </lineage>
</organism>
<protein>
    <recommendedName>
        <fullName evidence="1">Reverse transcriptase zinc-binding domain-containing protein</fullName>
    </recommendedName>
</protein>
<dbReference type="InterPro" id="IPR026960">
    <property type="entry name" value="RVT-Znf"/>
</dbReference>
<evidence type="ECO:0000259" key="1">
    <source>
        <dbReference type="Pfam" id="PF13966"/>
    </source>
</evidence>
<dbReference type="Proteomes" id="UP000289738">
    <property type="component" value="Chromosome B06"/>
</dbReference>
<dbReference type="STRING" id="3818.A0A444YHS4"/>
<keyword evidence="3" id="KW-1185">Reference proteome</keyword>
<dbReference type="AlphaFoldDB" id="A0A444YHS4"/>
<dbReference type="EMBL" id="SDMP01000016">
    <property type="protein sequence ID" value="RYR01444.1"/>
    <property type="molecule type" value="Genomic_DNA"/>
</dbReference>
<sequence>MMNRTGAYSVASGYSIAFQFNLPPLEFLPEQCHSKPLCSSIWNLKSQPKIRSFIWKLLHDALPVKLKVSARIETVNSTCPRCGSAEESVHHCLWFCTDSLEAWHLVDFPVLNPDEHLWRC</sequence>
<evidence type="ECO:0000313" key="2">
    <source>
        <dbReference type="EMBL" id="RYR01444.1"/>
    </source>
</evidence>
<gene>
    <name evidence="2" type="ORF">Ahy_B06g080311</name>
</gene>
<accession>A0A444YHS4</accession>
<name>A0A444YHS4_ARAHY</name>
<proteinExistence type="predicted"/>